<protein>
    <recommendedName>
        <fullName evidence="4">Trimethylguanosine synthase</fullName>
    </recommendedName>
    <alternativeName>
        <fullName evidence="18">Cap-specific guanine-N(2) methyltransferase</fullName>
    </alternativeName>
    <alternativeName>
        <fullName evidence="21">Nuclear receptor coactivator 6-interacting protein</fullName>
    </alternativeName>
    <alternativeName>
        <fullName evidence="22">PRIP-interacting protein with methyltransferase motif</fullName>
    </alternativeName>
</protein>
<evidence type="ECO:0000256" key="8">
    <source>
        <dbReference type="ARBA" id="ARBA00022679"/>
    </source>
</evidence>
<evidence type="ECO:0000256" key="12">
    <source>
        <dbReference type="ARBA" id="ARBA00023242"/>
    </source>
</evidence>
<keyword evidence="5" id="KW-0963">Cytoplasm</keyword>
<keyword evidence="11" id="KW-0804">Transcription</keyword>
<evidence type="ECO:0000256" key="13">
    <source>
        <dbReference type="ARBA" id="ARBA00025783"/>
    </source>
</evidence>
<evidence type="ECO:0000256" key="3">
    <source>
        <dbReference type="ARBA" id="ARBA00004604"/>
    </source>
</evidence>
<comment type="catalytic activity">
    <reaction evidence="14">
        <text>a 5'-end (N(2),N(7)-dimethyl 5'-triphosphoguanosine)-ribonucleoside in snoRNA + S-adenosyl-L-methionine = a 5'-end (N(2),N(2),N(7)-trimethyl 5'-triphosphoguanosine)-ribonucleoside in snoRNA + S-adenosyl-L-homocysteine + H(+)</text>
        <dbReference type="Rhea" id="RHEA:78507"/>
        <dbReference type="Rhea" id="RHEA-COMP:19088"/>
        <dbReference type="Rhea" id="RHEA-COMP:19090"/>
        <dbReference type="ChEBI" id="CHEBI:15378"/>
        <dbReference type="ChEBI" id="CHEBI:57856"/>
        <dbReference type="ChEBI" id="CHEBI:59789"/>
        <dbReference type="ChEBI" id="CHEBI:167623"/>
        <dbReference type="ChEBI" id="CHEBI:172880"/>
    </reaction>
    <physiologicalReaction direction="left-to-right" evidence="14">
        <dbReference type="Rhea" id="RHEA:78508"/>
    </physiologicalReaction>
</comment>
<evidence type="ECO:0000256" key="16">
    <source>
        <dbReference type="ARBA" id="ARBA00048763"/>
    </source>
</evidence>
<dbReference type="InterPro" id="IPR029063">
    <property type="entry name" value="SAM-dependent_MTases_sf"/>
</dbReference>
<dbReference type="EMBL" id="OB793898">
    <property type="protein sequence ID" value="CAD7428915.1"/>
    <property type="molecule type" value="Genomic_DNA"/>
</dbReference>
<dbReference type="Gene3D" id="3.40.50.150">
    <property type="entry name" value="Vaccinia Virus protein VP39"/>
    <property type="match status" value="1"/>
</dbReference>
<evidence type="ECO:0000256" key="23">
    <source>
        <dbReference type="SAM" id="MobiDB-lite"/>
    </source>
</evidence>
<comment type="subunit">
    <text evidence="20">May form homooligomers. Interacts with CREBBP/CBP, EED/WAIT1, EP300/P300, NCOA6/PRIP, PPARBP/PBP and SMN.</text>
</comment>
<evidence type="ECO:0000256" key="17">
    <source>
        <dbReference type="ARBA" id="ARBA00049075"/>
    </source>
</evidence>
<evidence type="ECO:0000256" key="9">
    <source>
        <dbReference type="ARBA" id="ARBA00022691"/>
    </source>
</evidence>
<name>A0A7R9EA64_9NEOP</name>
<evidence type="ECO:0000256" key="19">
    <source>
        <dbReference type="ARBA" id="ARBA00057179"/>
    </source>
</evidence>
<dbReference type="InterPro" id="IPR019012">
    <property type="entry name" value="RNA_cap_Gua-N2-MeTrfase"/>
</dbReference>
<dbReference type="GO" id="GO:0005730">
    <property type="term" value="C:nucleolus"/>
    <property type="evidence" value="ECO:0007669"/>
    <property type="project" value="UniProtKB-SubCell"/>
</dbReference>
<dbReference type="CDD" id="cd02440">
    <property type="entry name" value="AdoMet_MTases"/>
    <property type="match status" value="1"/>
</dbReference>
<evidence type="ECO:0000256" key="20">
    <source>
        <dbReference type="ARBA" id="ARBA00064494"/>
    </source>
</evidence>
<feature type="region of interest" description="Disordered" evidence="23">
    <location>
        <begin position="328"/>
        <end position="348"/>
    </location>
</feature>
<evidence type="ECO:0000256" key="14">
    <source>
        <dbReference type="ARBA" id="ARBA00047418"/>
    </source>
</evidence>
<reference evidence="24" key="1">
    <citation type="submission" date="2020-11" db="EMBL/GenBank/DDBJ databases">
        <authorList>
            <person name="Tran Van P."/>
        </authorList>
    </citation>
    <scope>NUCLEOTIDE SEQUENCE</scope>
</reference>
<dbReference type="SUPFAM" id="SSF53335">
    <property type="entry name" value="S-adenosyl-L-methionine-dependent methyltransferases"/>
    <property type="match status" value="1"/>
</dbReference>
<sequence length="1178" mass="130928">MRLHTTYTSRLDLFPTERRDRGSTSTSRCASPKDKQDTIDMCRSMRADKSVLVSTANWTARNLNYTQTGDRTERPRSNNEYPSKRRRPPTPFLDREEALSCYCSASHTDNNYSTDEHDSILCSGSGLHLSDSGADLSEHGGTGREAEWEHFWASNGERLIWESWIGKYGQYINPDYLAQTEVGATRSDQQLQINCVEPYEQFASDTVHSQEELLKLNDVASEEVAQINYKSNIGSLPNVQKQSAFPREVDNLSSIPDLLIDNSDGKTEMCPDTKALSKVDILGNVNDSSLVCNVQARDSSALDTITKSSPLYLSCFETSPVDSEQECLINSESSSSGQLSPASSQASSQNSVGDFFVARSRCDSNTGSLANTTVTTDSMTNVTRITVSSLDLSCDTDSMNSVGLLSASEGTSDGSVENSCEAVDTLELDIYWQDLWKKHFQEQYHEHYYAFLAQGSNFVSVNILKEELMSPSTISANVSEGIPQEAETHVALLSPIDKNKQKSKSKQSDITFYVSPTLLNCEPALCGARGKVSSTQESSTKSLLACDLNKEMCMRSECDLCPGGKRVKELLCANQDDYDDCDDDDDDDDDDEEIRYQQWVTVDKCELVTVSKPYIEFIDKMVESSLGVLLKNLTEQIYSTDVNSIDTKISVSNSNNIFNKTETDVTHSNIPNKDINVTNTDTNVTDTETEVINSDIDATIDKTLDLNTFKNVNNCSVSAAITKTDNDLNKYIIDTTNSNTDIYKNETSTSSPDTSVAYIDSIVTKTYTMSLNINENEQGCQEGGSDKYRGSGNYDESTSDSTKVFVPTILKTASGALVGEQGAGGGSGDEPPEERPIYLKRRYLKFKTRPSQPQFEEDGKPRTSVVDKVKQFLETTTNESTVDSVVDTDHSSSDEGSSFHVGRKLASFKIPVWDYDSKLEDIKMRDDKLGNSSEEIIEITEQTGLESKKPQFKKKKKRQAKKVFTNLPEEVAKDKTLLKYWLRRYQLFSKFDEGIKLDSESWFSVTPERVADHIAQRCQCDLIIDAFCGAGGNTIQFALLCERVIAIDKDPRKVALARNNAEVYGVADRIEFIVGDFVQLAPTLQADVVFLSPPWGGPSYLFADSFNLDQIFEPIGGNTLYQHVKKITENIAYYVPRNINVDQLVLLAGPGGEVEIEQNFLDKKLVALTAYYGELINE</sequence>
<comment type="catalytic activity">
    <reaction evidence="17">
        <text>a 5'-end (N(7)-methyl 5'-triphosphoguanosine)-ribonucleoside in snRNA + S-adenosyl-L-methionine = a 5'-end (N(2),N(7)-dimethyl 5'-triphosphoguanosine)-ribonucleoside in snRNA + S-adenosyl-L-homocysteine + H(+)</text>
        <dbReference type="Rhea" id="RHEA:78471"/>
        <dbReference type="Rhea" id="RHEA-COMP:19085"/>
        <dbReference type="Rhea" id="RHEA-COMP:19087"/>
        <dbReference type="ChEBI" id="CHEBI:15378"/>
        <dbReference type="ChEBI" id="CHEBI:57856"/>
        <dbReference type="ChEBI" id="CHEBI:59789"/>
        <dbReference type="ChEBI" id="CHEBI:156461"/>
        <dbReference type="ChEBI" id="CHEBI:172880"/>
    </reaction>
    <physiologicalReaction direction="left-to-right" evidence="17">
        <dbReference type="Rhea" id="RHEA:78472"/>
    </physiologicalReaction>
</comment>
<feature type="region of interest" description="Disordered" evidence="23">
    <location>
        <begin position="1"/>
        <end position="37"/>
    </location>
</feature>
<evidence type="ECO:0000256" key="10">
    <source>
        <dbReference type="ARBA" id="ARBA00023015"/>
    </source>
</evidence>
<dbReference type="Pfam" id="PF09445">
    <property type="entry name" value="Methyltransf_15"/>
    <property type="match status" value="1"/>
</dbReference>
<keyword evidence="10" id="KW-0805">Transcription regulation</keyword>
<dbReference type="GO" id="GO:0005737">
    <property type="term" value="C:cytoplasm"/>
    <property type="evidence" value="ECO:0007669"/>
    <property type="project" value="UniProtKB-SubCell"/>
</dbReference>
<gene>
    <name evidence="24" type="ORF">TMSB3V08_LOCUS5704</name>
</gene>
<evidence type="ECO:0000256" key="1">
    <source>
        <dbReference type="ARBA" id="ARBA00004408"/>
    </source>
</evidence>
<comment type="subcellular location">
    <subcellularLocation>
        <location evidence="2">Cytoplasm</location>
    </subcellularLocation>
    <subcellularLocation>
        <location evidence="1">Nucleus</location>
        <location evidence="1">Cajal body</location>
    </subcellularLocation>
    <subcellularLocation>
        <location evidence="3">Nucleus</location>
        <location evidence="3">Nucleolus</location>
    </subcellularLocation>
</comment>
<evidence type="ECO:0000256" key="11">
    <source>
        <dbReference type="ARBA" id="ARBA00023163"/>
    </source>
</evidence>
<feature type="compositionally biased region" description="Low complexity" evidence="23">
    <location>
        <begin position="331"/>
        <end position="348"/>
    </location>
</feature>
<evidence type="ECO:0000256" key="15">
    <source>
        <dbReference type="ARBA" id="ARBA00048740"/>
    </source>
</evidence>
<keyword evidence="7" id="KW-0489">Methyltransferase</keyword>
<dbReference type="FunFam" id="3.40.50.150:FF:000066">
    <property type="entry name" value="Trimethylguanosine synthase 1"/>
    <property type="match status" value="1"/>
</dbReference>
<evidence type="ECO:0000256" key="2">
    <source>
        <dbReference type="ARBA" id="ARBA00004496"/>
    </source>
</evidence>
<feature type="region of interest" description="Disordered" evidence="23">
    <location>
        <begin position="776"/>
        <end position="800"/>
    </location>
</feature>
<evidence type="ECO:0000256" key="22">
    <source>
        <dbReference type="ARBA" id="ARBA00081504"/>
    </source>
</evidence>
<evidence type="ECO:0000256" key="5">
    <source>
        <dbReference type="ARBA" id="ARBA00022490"/>
    </source>
</evidence>
<accession>A0A7R9EA64</accession>
<dbReference type="GO" id="GO:0015030">
    <property type="term" value="C:Cajal body"/>
    <property type="evidence" value="ECO:0007669"/>
    <property type="project" value="UniProtKB-SubCell"/>
</dbReference>
<dbReference type="GO" id="GO:0071164">
    <property type="term" value="F:RNA cap trimethylguanosine synthase activity"/>
    <property type="evidence" value="ECO:0007669"/>
    <property type="project" value="TreeGrafter"/>
</dbReference>
<dbReference type="PANTHER" id="PTHR14741:SF32">
    <property type="entry name" value="TRIMETHYLGUANOSINE SYNTHASE"/>
    <property type="match status" value="1"/>
</dbReference>
<evidence type="ECO:0000256" key="21">
    <source>
        <dbReference type="ARBA" id="ARBA00079339"/>
    </source>
</evidence>
<dbReference type="PANTHER" id="PTHR14741">
    <property type="entry name" value="S-ADENOSYLMETHIONINE-DEPENDENT METHYLTRANSFERASE RELATED"/>
    <property type="match status" value="1"/>
</dbReference>
<evidence type="ECO:0000256" key="4">
    <source>
        <dbReference type="ARBA" id="ARBA00018517"/>
    </source>
</evidence>
<comment type="similarity">
    <text evidence="13">Belongs to the methyltransferase superfamily. Trimethylguanosine synthase family.</text>
</comment>
<evidence type="ECO:0000256" key="6">
    <source>
        <dbReference type="ARBA" id="ARBA00022553"/>
    </source>
</evidence>
<keyword evidence="9" id="KW-0949">S-adenosyl-L-methionine</keyword>
<evidence type="ECO:0000256" key="18">
    <source>
        <dbReference type="ARBA" id="ARBA00049790"/>
    </source>
</evidence>
<comment type="function">
    <text evidence="19">Catalyzes the 2 serial methylation steps for the conversion of the 7-monomethylguanosine (m(7)G) caps of snRNAs and snoRNAs to a 2,2,7-trimethylguanosine (m(2,2,7)G) cap structure. The enzyme is specific for guanine, and N7 methylation must precede N2 methylation. Hypermethylation of the m7G cap of U snRNAs leads to their concentration in nuclear foci, their colocalization with coilin and the formation of canonical Cajal bodies (CBs). Plays a role in transcriptional regulation.</text>
</comment>
<feature type="region of interest" description="Disordered" evidence="23">
    <location>
        <begin position="63"/>
        <end position="91"/>
    </location>
</feature>
<keyword evidence="12" id="KW-0539">Nucleus</keyword>
<comment type="catalytic activity">
    <reaction evidence="16">
        <text>a 5'-end (N(2),N(7)-dimethyl 5'-triphosphoguanosine)-ribonucleoside in snRNA + S-adenosyl-L-methionine = a 5'-end (N(2),N(2),N(7)-trimethyl 5'-triphosphoguanosine)-ribonucleoside in snRNA + S-adenosyl-L-homocysteine + H(+)</text>
        <dbReference type="Rhea" id="RHEA:78479"/>
        <dbReference type="Rhea" id="RHEA-COMP:19087"/>
        <dbReference type="Rhea" id="RHEA-COMP:19089"/>
        <dbReference type="ChEBI" id="CHEBI:15378"/>
        <dbReference type="ChEBI" id="CHEBI:57856"/>
        <dbReference type="ChEBI" id="CHEBI:59789"/>
        <dbReference type="ChEBI" id="CHEBI:167623"/>
        <dbReference type="ChEBI" id="CHEBI:172880"/>
    </reaction>
    <physiologicalReaction direction="left-to-right" evidence="16">
        <dbReference type="Rhea" id="RHEA:78480"/>
    </physiologicalReaction>
</comment>
<evidence type="ECO:0000256" key="7">
    <source>
        <dbReference type="ARBA" id="ARBA00022603"/>
    </source>
</evidence>
<evidence type="ECO:0000313" key="24">
    <source>
        <dbReference type="EMBL" id="CAD7428915.1"/>
    </source>
</evidence>
<comment type="catalytic activity">
    <reaction evidence="15">
        <text>a 5'-end (N(7)-methyl 5'-triphosphoguanosine)-ribonucleoside in snoRNA + S-adenosyl-L-methionine = a 5'-end (N(2),N(7)-dimethyl 5'-triphosphoguanosine)-ribonucleoside in snoRNA + S-adenosyl-L-homocysteine + H(+)</text>
        <dbReference type="Rhea" id="RHEA:78475"/>
        <dbReference type="Rhea" id="RHEA-COMP:19086"/>
        <dbReference type="Rhea" id="RHEA-COMP:19088"/>
        <dbReference type="ChEBI" id="CHEBI:15378"/>
        <dbReference type="ChEBI" id="CHEBI:57856"/>
        <dbReference type="ChEBI" id="CHEBI:59789"/>
        <dbReference type="ChEBI" id="CHEBI:156461"/>
        <dbReference type="ChEBI" id="CHEBI:172880"/>
    </reaction>
    <physiologicalReaction direction="left-to-right" evidence="15">
        <dbReference type="Rhea" id="RHEA:78476"/>
    </physiologicalReaction>
</comment>
<organism evidence="24">
    <name type="scientific">Timema monikensis</name>
    <dbReference type="NCBI Taxonomy" id="170555"/>
    <lineage>
        <taxon>Eukaryota</taxon>
        <taxon>Metazoa</taxon>
        <taxon>Ecdysozoa</taxon>
        <taxon>Arthropoda</taxon>
        <taxon>Hexapoda</taxon>
        <taxon>Insecta</taxon>
        <taxon>Pterygota</taxon>
        <taxon>Neoptera</taxon>
        <taxon>Polyneoptera</taxon>
        <taxon>Phasmatodea</taxon>
        <taxon>Timematodea</taxon>
        <taxon>Timematoidea</taxon>
        <taxon>Timematidae</taxon>
        <taxon>Timema</taxon>
    </lineage>
</organism>
<dbReference type="AlphaFoldDB" id="A0A7R9EA64"/>
<keyword evidence="6" id="KW-0597">Phosphoprotein</keyword>
<keyword evidence="8" id="KW-0808">Transferase</keyword>
<proteinExistence type="inferred from homology"/>